<name>M1QNH7_METMZ</name>
<dbReference type="Proteomes" id="UP000011718">
    <property type="component" value="Chromosome"/>
</dbReference>
<reference evidence="1 2" key="1">
    <citation type="journal article" date="2013" name="Genome Announc.">
        <title>Complete Genome of a Methanosarcina mazei Strain Isolated from Sediment Samples from an Amazonian Flooded Area.</title>
        <authorList>
            <person name="Assis das Gracas D."/>
            <person name="Thiago Juca Ramos R."/>
            <person name="Vieira Araujo A.C."/>
            <person name="Zahlouth R."/>
            <person name="Ribeiro Carneiro A."/>
            <person name="Souza Lopes T."/>
            <person name="Azevedo Barauna R."/>
            <person name="Azevedo V."/>
            <person name="Cruz Schneider M.P."/>
            <person name="Pellizari V.H."/>
            <person name="Silva A."/>
        </authorList>
    </citation>
    <scope>NUCLEOTIDE SEQUENCE [LARGE SCALE GENOMIC DNA]</scope>
    <source>
        <strain evidence="1 2">Tuc01</strain>
    </source>
</reference>
<dbReference type="BioCyc" id="MMAZ1236903:G139K-3168-MONOMER"/>
<evidence type="ECO:0000313" key="1">
    <source>
        <dbReference type="EMBL" id="AGF98579.1"/>
    </source>
</evidence>
<proteinExistence type="predicted"/>
<dbReference type="HOGENOM" id="CLU_3194535_0_0_2"/>
<dbReference type="EMBL" id="CP004144">
    <property type="protein sequence ID" value="AGF98579.1"/>
    <property type="molecule type" value="Genomic_DNA"/>
</dbReference>
<organism evidence="1 2">
    <name type="scientific">Methanosarcina mazei Tuc01</name>
    <dbReference type="NCBI Taxonomy" id="1236903"/>
    <lineage>
        <taxon>Archaea</taxon>
        <taxon>Methanobacteriati</taxon>
        <taxon>Methanobacteriota</taxon>
        <taxon>Stenosarchaea group</taxon>
        <taxon>Methanomicrobia</taxon>
        <taxon>Methanosarcinales</taxon>
        <taxon>Methanosarcinaceae</taxon>
        <taxon>Methanosarcina</taxon>
    </lineage>
</organism>
<sequence>METLFLILISDQEPGWELPELKYLYYILALSGMRVGHVEHLSRLM</sequence>
<gene>
    <name evidence="1" type="ORF">MmTuc01_3325</name>
</gene>
<accession>M1QNH7</accession>
<evidence type="ECO:0000313" key="2">
    <source>
        <dbReference type="Proteomes" id="UP000011718"/>
    </source>
</evidence>
<dbReference type="AlphaFoldDB" id="M1QNH7"/>
<protein>
    <submittedName>
        <fullName evidence="1">Uncharacterized protein</fullName>
    </submittedName>
</protein>
<dbReference type="KEGG" id="mmaz:MmTuc01_3325"/>